<evidence type="ECO:0000256" key="8">
    <source>
        <dbReference type="ARBA" id="ARBA00022771"/>
    </source>
</evidence>
<dbReference type="Gene3D" id="1.20.1580.10">
    <property type="entry name" value="ABC transporter ATPase like domain"/>
    <property type="match status" value="2"/>
</dbReference>
<gene>
    <name evidence="18" type="ORF">AL1_27760</name>
</gene>
<dbReference type="EMBL" id="FP929032">
    <property type="protein sequence ID" value="CBK64917.1"/>
    <property type="molecule type" value="Genomic_DNA"/>
</dbReference>
<dbReference type="GO" id="GO:0005524">
    <property type="term" value="F:ATP binding"/>
    <property type="evidence" value="ECO:0007669"/>
    <property type="project" value="UniProtKB-KW"/>
</dbReference>
<dbReference type="Proteomes" id="UP000008794">
    <property type="component" value="Chromosome"/>
</dbReference>
<name>D4IPQ5_9BACT</name>
<evidence type="ECO:0000256" key="14">
    <source>
        <dbReference type="ARBA" id="ARBA00038000"/>
    </source>
</evidence>
<dbReference type="GO" id="GO:0016887">
    <property type="term" value="F:ATP hydrolysis activity"/>
    <property type="evidence" value="ECO:0007669"/>
    <property type="project" value="InterPro"/>
</dbReference>
<dbReference type="STRING" id="717959.AL1_27760"/>
<evidence type="ECO:0000256" key="15">
    <source>
        <dbReference type="ARBA" id="ARBA00039316"/>
    </source>
</evidence>
<sequence length="935" mass="103386">MKEHENSIYIKGARVHNLRNIEVEIPHNKLIVVTGLSGSGKSTLAFDTIFAEGQRRYVESLSAYARQFLGKINKPDVDIITGIAPAIAIEQKVNTRNPRSTVGTTTEIYDYLKLLFARAGHTFSPVSGQEVRCFSVDDVAARILARDGQRVVIGAPLVLGEGQGIIEKLTLLLSEGLMRVYTGGEVRLIEDVLPGIGPDTRADEIRIVVDRMRVATDEDSQTRIRDSVARAFSYGGDICEIVTDEGVREFSSRFEADGIEFERPSEHLFSFNNPLGACPRCEGYGKVIGIDEDLVIPDKSKTIYEDAVACWRGETMRKWKQQLVENASKFGFPIHTPFHELTSEQKRLLWRGNEYFHGLDEFFEYIDSERRKIQFRVMKARYTGKTACPECGGSRLRKEALYVRVGGKTIADLVAMPVDSLIAFFAGLELDEHDTKTASRILVEIRNRLQYLADVGLGYLTLDRLSSTLSGGESQRINLSTSLGSNLTGSLYILDEPSIGLHPRDTNRLIGVLKQLRDLGNTVIVVEHEEEVIRAADWIVDIGPKAGYNGGEVVFSGTLPQLLKSKKSLTADYLTGRREIAVPATARGWSNSITVKGARENNLRNVDVRIPLGVMTCITGVSGSGKSSLAKGILYPALRRLLYDTGVKPGDFDGLTGDVQLLKSVEMVDQNPIGKSSRSNPVTYIKAYDEIRKLFSDQPYAQHNGLGASAFSFNIAGGRCEECQGEGMIKVSMQFMADVELVCEACGGRRFRDEVLEVKYRGKSIYDVLEMTVDDAIAFFGEESKKNATCRRIVERLQPLQDVGLGYIKLGQSSSTLSGGESQRVKLASFLTKDSAQGGVMFIFDEPTTGLHFHDISKLLAAFNALIQRGHTIVVVEHNMDIIKCADWIVDLGPEAGTAGGRVVFEGTPRELEKCTESHTGKFLRMRAKIMKNEK</sequence>
<comment type="subcellular location">
    <subcellularLocation>
        <location evidence="1">Cytoplasm</location>
    </subcellularLocation>
</comment>
<keyword evidence="4" id="KW-0677">Repeat</keyword>
<evidence type="ECO:0000259" key="17">
    <source>
        <dbReference type="PROSITE" id="PS50893"/>
    </source>
</evidence>
<dbReference type="GO" id="GO:0004518">
    <property type="term" value="F:nuclease activity"/>
    <property type="evidence" value="ECO:0007669"/>
    <property type="project" value="UniProtKB-KW"/>
</dbReference>
<evidence type="ECO:0000256" key="3">
    <source>
        <dbReference type="ARBA" id="ARBA00022723"/>
    </source>
</evidence>
<dbReference type="PANTHER" id="PTHR43152:SF3">
    <property type="entry name" value="UVRABC SYSTEM PROTEIN A"/>
    <property type="match status" value="1"/>
</dbReference>
<evidence type="ECO:0000256" key="13">
    <source>
        <dbReference type="ARBA" id="ARBA00023204"/>
    </source>
</evidence>
<keyword evidence="9" id="KW-0862">Zinc</keyword>
<evidence type="ECO:0000256" key="7">
    <source>
        <dbReference type="ARBA" id="ARBA00022769"/>
    </source>
</evidence>
<keyword evidence="13" id="KW-0234">DNA repair</keyword>
<keyword evidence="19" id="KW-1185">Reference proteome</keyword>
<dbReference type="KEGG" id="ash:AL1_27760"/>
<dbReference type="GO" id="GO:0003677">
    <property type="term" value="F:DNA binding"/>
    <property type="evidence" value="ECO:0007669"/>
    <property type="project" value="UniProtKB-KW"/>
</dbReference>
<reference evidence="18 19" key="1">
    <citation type="submission" date="2010-03" db="EMBL/GenBank/DDBJ databases">
        <title>The genome sequence of Alistipes shahii WAL 8301.</title>
        <authorList>
            <consortium name="metaHIT consortium -- http://www.metahit.eu/"/>
            <person name="Pajon A."/>
            <person name="Turner K."/>
            <person name="Parkhill J."/>
        </authorList>
    </citation>
    <scope>NUCLEOTIDE SEQUENCE [LARGE SCALE GENOMIC DNA]</scope>
    <source>
        <strain evidence="18 19">WAL 8301</strain>
    </source>
</reference>
<evidence type="ECO:0000256" key="10">
    <source>
        <dbReference type="ARBA" id="ARBA00022840"/>
    </source>
</evidence>
<keyword evidence="5" id="KW-0547">Nucleotide-binding</keyword>
<evidence type="ECO:0000256" key="1">
    <source>
        <dbReference type="ARBA" id="ARBA00004496"/>
    </source>
</evidence>
<accession>D4IPQ5</accession>
<dbReference type="GO" id="GO:0008270">
    <property type="term" value="F:zinc ion binding"/>
    <property type="evidence" value="ECO:0007669"/>
    <property type="project" value="UniProtKB-KW"/>
</dbReference>
<proteinExistence type="inferred from homology"/>
<dbReference type="Gene3D" id="1.10.8.280">
    <property type="entry name" value="ABC transporter ATPase domain-like"/>
    <property type="match status" value="1"/>
</dbReference>
<evidence type="ECO:0000313" key="19">
    <source>
        <dbReference type="Proteomes" id="UP000008794"/>
    </source>
</evidence>
<evidence type="ECO:0000256" key="6">
    <source>
        <dbReference type="ARBA" id="ARBA00022763"/>
    </source>
</evidence>
<dbReference type="GO" id="GO:0005737">
    <property type="term" value="C:cytoplasm"/>
    <property type="evidence" value="ECO:0007669"/>
    <property type="project" value="UniProtKB-SubCell"/>
</dbReference>
<dbReference type="InterPro" id="IPR027417">
    <property type="entry name" value="P-loop_NTPase"/>
</dbReference>
<evidence type="ECO:0000256" key="9">
    <source>
        <dbReference type="ARBA" id="ARBA00022833"/>
    </source>
</evidence>
<keyword evidence="6" id="KW-0227">DNA damage</keyword>
<dbReference type="OrthoDB" id="9809851at2"/>
<feature type="domain" description="ABC transporter" evidence="17">
    <location>
        <begin position="588"/>
        <end position="925"/>
    </location>
</feature>
<evidence type="ECO:0000256" key="12">
    <source>
        <dbReference type="ARBA" id="ARBA00023125"/>
    </source>
</evidence>
<keyword evidence="7" id="KW-0228">DNA excision</keyword>
<protein>
    <recommendedName>
        <fullName evidence="15">UvrABC system protein A</fullName>
    </recommendedName>
    <alternativeName>
        <fullName evidence="16">Excinuclease ABC subunit A</fullName>
    </alternativeName>
</protein>
<dbReference type="InterPro" id="IPR041102">
    <property type="entry name" value="UvrA_inter"/>
</dbReference>
<evidence type="ECO:0000256" key="16">
    <source>
        <dbReference type="ARBA" id="ARBA00042156"/>
    </source>
</evidence>
<comment type="similarity">
    <text evidence="14">Belongs to the ABC transporter superfamily. UvrA family.</text>
</comment>
<dbReference type="GO" id="GO:0009380">
    <property type="term" value="C:excinuclease repair complex"/>
    <property type="evidence" value="ECO:0007669"/>
    <property type="project" value="InterPro"/>
</dbReference>
<keyword evidence="3" id="KW-0479">Metal-binding</keyword>
<dbReference type="InterPro" id="IPR004602">
    <property type="entry name" value="UvrA"/>
</dbReference>
<dbReference type="InterPro" id="IPR003439">
    <property type="entry name" value="ABC_transporter-like_ATP-bd"/>
</dbReference>
<keyword evidence="10" id="KW-0067">ATP-binding</keyword>
<dbReference type="Gene3D" id="3.30.1490.20">
    <property type="entry name" value="ATP-grasp fold, A domain"/>
    <property type="match status" value="1"/>
</dbReference>
<dbReference type="Pfam" id="PF17760">
    <property type="entry name" value="UvrA_inter"/>
    <property type="match status" value="1"/>
</dbReference>
<dbReference type="Pfam" id="PF17755">
    <property type="entry name" value="UvrA_DNA-bind"/>
    <property type="match status" value="1"/>
</dbReference>
<dbReference type="PANTHER" id="PTHR43152">
    <property type="entry name" value="UVRABC SYSTEM PROTEIN A"/>
    <property type="match status" value="1"/>
</dbReference>
<evidence type="ECO:0000313" key="18">
    <source>
        <dbReference type="EMBL" id="CBK64917.1"/>
    </source>
</evidence>
<dbReference type="SUPFAM" id="SSF52540">
    <property type="entry name" value="P-loop containing nucleoside triphosphate hydrolases"/>
    <property type="match status" value="3"/>
</dbReference>
<dbReference type="PROSITE" id="PS50893">
    <property type="entry name" value="ABC_TRANSPORTER_2"/>
    <property type="match status" value="1"/>
</dbReference>
<dbReference type="InterPro" id="IPR041552">
    <property type="entry name" value="UvrA_DNA-bd"/>
</dbReference>
<dbReference type="NCBIfam" id="TIGR00630">
    <property type="entry name" value="uvra"/>
    <property type="match status" value="1"/>
</dbReference>
<keyword evidence="8" id="KW-0863">Zinc-finger</keyword>
<keyword evidence="12" id="KW-0238">DNA-binding</keyword>
<reference evidence="18 19" key="2">
    <citation type="submission" date="2010-03" db="EMBL/GenBank/DDBJ databases">
        <authorList>
            <person name="Pajon A."/>
        </authorList>
    </citation>
    <scope>NUCLEOTIDE SEQUENCE [LARGE SCALE GENOMIC DNA]</scope>
    <source>
        <strain evidence="18 19">WAL 8301</strain>
    </source>
</reference>
<evidence type="ECO:0000256" key="11">
    <source>
        <dbReference type="ARBA" id="ARBA00022881"/>
    </source>
</evidence>
<dbReference type="PROSITE" id="PS00211">
    <property type="entry name" value="ABC_TRANSPORTER_1"/>
    <property type="match status" value="2"/>
</dbReference>
<evidence type="ECO:0000256" key="5">
    <source>
        <dbReference type="ARBA" id="ARBA00022741"/>
    </source>
</evidence>
<dbReference type="InterPro" id="IPR013815">
    <property type="entry name" value="ATP_grasp_subdomain_1"/>
</dbReference>
<keyword evidence="11" id="KW-0267">Excision nuclease</keyword>
<dbReference type="GeneID" id="92758758"/>
<keyword evidence="2" id="KW-0963">Cytoplasm</keyword>
<organism evidence="18 19">
    <name type="scientific">Alistipes shahii WAL 8301</name>
    <dbReference type="NCBI Taxonomy" id="717959"/>
    <lineage>
        <taxon>Bacteria</taxon>
        <taxon>Pseudomonadati</taxon>
        <taxon>Bacteroidota</taxon>
        <taxon>Bacteroidia</taxon>
        <taxon>Bacteroidales</taxon>
        <taxon>Rikenellaceae</taxon>
        <taxon>Alistipes</taxon>
    </lineage>
</organism>
<dbReference type="RefSeq" id="WP_015547722.1">
    <property type="nucleotide sequence ID" value="NC_021030.1"/>
</dbReference>
<dbReference type="AlphaFoldDB" id="D4IPQ5"/>
<dbReference type="BioCyc" id="ASHA717959:AL1_RS13065-MONOMER"/>
<evidence type="ECO:0000256" key="2">
    <source>
        <dbReference type="ARBA" id="ARBA00022490"/>
    </source>
</evidence>
<evidence type="ECO:0000256" key="4">
    <source>
        <dbReference type="ARBA" id="ARBA00022737"/>
    </source>
</evidence>
<dbReference type="GO" id="GO:0006289">
    <property type="term" value="P:nucleotide-excision repair"/>
    <property type="evidence" value="ECO:0007669"/>
    <property type="project" value="InterPro"/>
</dbReference>
<dbReference type="InterPro" id="IPR017871">
    <property type="entry name" value="ABC_transporter-like_CS"/>
</dbReference>
<dbReference type="HOGENOM" id="CLU_001370_0_2_10"/>
<dbReference type="Gene3D" id="3.40.50.300">
    <property type="entry name" value="P-loop containing nucleotide triphosphate hydrolases"/>
    <property type="match status" value="2"/>
</dbReference>
<dbReference type="PATRIC" id="fig|717959.3.peg.1278"/>